<name>A0A934U6S0_9NOCA</name>
<evidence type="ECO:0000313" key="2">
    <source>
        <dbReference type="Proteomes" id="UP000655868"/>
    </source>
</evidence>
<proteinExistence type="predicted"/>
<dbReference type="Proteomes" id="UP000655868">
    <property type="component" value="Unassembled WGS sequence"/>
</dbReference>
<keyword evidence="2" id="KW-1185">Reference proteome</keyword>
<reference evidence="1" key="1">
    <citation type="submission" date="2020-12" db="EMBL/GenBank/DDBJ databases">
        <title>Antrihabitans popcorni sp. nov. and Antrihabitans auranticaus sp. nov., isolated from a larva cave.</title>
        <authorList>
            <person name="Lee S.D."/>
            <person name="Kim I.S."/>
        </authorList>
    </citation>
    <scope>NUCLEOTIDE SEQUENCE</scope>
    <source>
        <strain evidence="1">YC3-6</strain>
    </source>
</reference>
<organism evidence="1 2">
    <name type="scientific">Antrihabitans stalagmiti</name>
    <dbReference type="NCBI Taxonomy" id="2799499"/>
    <lineage>
        <taxon>Bacteria</taxon>
        <taxon>Bacillati</taxon>
        <taxon>Actinomycetota</taxon>
        <taxon>Actinomycetes</taxon>
        <taxon>Mycobacteriales</taxon>
        <taxon>Nocardiaceae</taxon>
        <taxon>Antrihabitans</taxon>
    </lineage>
</organism>
<evidence type="ECO:0000313" key="1">
    <source>
        <dbReference type="EMBL" id="MBJ8342809.1"/>
    </source>
</evidence>
<comment type="caution">
    <text evidence="1">The sequence shown here is derived from an EMBL/GenBank/DDBJ whole genome shotgun (WGS) entry which is preliminary data.</text>
</comment>
<dbReference type="EMBL" id="JAEMNV010000014">
    <property type="protein sequence ID" value="MBJ8342809.1"/>
    <property type="molecule type" value="Genomic_DNA"/>
</dbReference>
<protein>
    <submittedName>
        <fullName evidence="1">Uncharacterized protein</fullName>
    </submittedName>
</protein>
<dbReference type="RefSeq" id="WP_199708512.1">
    <property type="nucleotide sequence ID" value="NZ_JAEMNV010000014.1"/>
</dbReference>
<gene>
    <name evidence="1" type="ORF">JGU71_28355</name>
</gene>
<accession>A0A934U6S0</accession>
<dbReference type="AlphaFoldDB" id="A0A934U6S0"/>
<sequence length="103" mass="11429">MSETLRVQVVVDTDELRHWAGKHADSGHAGVANVLYEAAKRYESGDTDTSLEVLRIRLESLASTAVVEDLWPSIRTHARTVFDKAFARGRAVEVESRKALNHG</sequence>